<feature type="region of interest" description="Disordered" evidence="3">
    <location>
        <begin position="1"/>
        <end position="92"/>
    </location>
</feature>
<organism evidence="5 6">
    <name type="scientific">Octopus sinensis</name>
    <name type="common">East Asian common octopus</name>
    <dbReference type="NCBI Taxonomy" id="2607531"/>
    <lineage>
        <taxon>Eukaryota</taxon>
        <taxon>Metazoa</taxon>
        <taxon>Spiralia</taxon>
        <taxon>Lophotrochozoa</taxon>
        <taxon>Mollusca</taxon>
        <taxon>Cephalopoda</taxon>
        <taxon>Coleoidea</taxon>
        <taxon>Octopodiformes</taxon>
        <taxon>Octopoda</taxon>
        <taxon>Incirrata</taxon>
        <taxon>Octopodidae</taxon>
        <taxon>Octopus</taxon>
    </lineage>
</organism>
<dbReference type="Proteomes" id="UP000515154">
    <property type="component" value="Linkage group LG3"/>
</dbReference>
<accession>A0A7E6ER38</accession>
<feature type="compositionally biased region" description="Basic and acidic residues" evidence="3">
    <location>
        <begin position="168"/>
        <end position="188"/>
    </location>
</feature>
<feature type="compositionally biased region" description="Basic and acidic residues" evidence="3">
    <location>
        <begin position="132"/>
        <end position="143"/>
    </location>
</feature>
<dbReference type="InterPro" id="IPR019331">
    <property type="entry name" value="FAM192A/Fyv6_N"/>
</dbReference>
<evidence type="ECO:0000256" key="1">
    <source>
        <dbReference type="ARBA" id="ARBA00004123"/>
    </source>
</evidence>
<reference evidence="6" key="1">
    <citation type="submission" date="2025-08" db="UniProtKB">
        <authorList>
            <consortium name="RefSeq"/>
        </authorList>
    </citation>
    <scope>IDENTIFICATION</scope>
</reference>
<keyword evidence="5" id="KW-1185">Reference proteome</keyword>
<dbReference type="AlphaFoldDB" id="A0A7E6ER38"/>
<dbReference type="InterPro" id="IPR039845">
    <property type="entry name" value="FAM192A"/>
</dbReference>
<feature type="domain" description="FAM192A/Fyv6 N-terminal" evidence="4">
    <location>
        <begin position="25"/>
        <end position="125"/>
    </location>
</feature>
<evidence type="ECO:0000256" key="2">
    <source>
        <dbReference type="ARBA" id="ARBA00023242"/>
    </source>
</evidence>
<evidence type="ECO:0000259" key="4">
    <source>
        <dbReference type="Pfam" id="PF10187"/>
    </source>
</evidence>
<feature type="region of interest" description="Disordered" evidence="3">
    <location>
        <begin position="131"/>
        <end position="150"/>
    </location>
</feature>
<proteinExistence type="predicted"/>
<evidence type="ECO:0000256" key="3">
    <source>
        <dbReference type="SAM" id="MobiDB-lite"/>
    </source>
</evidence>
<sequence length="254" mass="29245">MSTASSSTQFILRKMSSSGSSLTKFVSEKELDEKRQQRQKEWEKVRQPDQPLECPEEVVDNRSLFDKLQEQKKKKEDEYEEEQRNRNSVKGLEEDEVSFLDYISKQQERLQKEREKEQANVMEEMSAAALTKLKENKPEEKKFSRAQVGATKTKSQAQLLLGAVKRKGSPEKTNVEISEKKQTEPSEEIPKKVFKSNIAQVRYILPSIGIYSNASSDSETSSSEDSDLDAPCMMTSSLHTEHELKRMTRDRVQL</sequence>
<dbReference type="PANTHER" id="PTHR13495">
    <property type="entry name" value="NEFA-INTERACTING NUCLEAR PROTEIN NIP30"/>
    <property type="match status" value="1"/>
</dbReference>
<evidence type="ECO:0000313" key="5">
    <source>
        <dbReference type="Proteomes" id="UP000515154"/>
    </source>
</evidence>
<dbReference type="PANTHER" id="PTHR13495:SF0">
    <property type="entry name" value="PSME3-INTERACTING PROTEIN"/>
    <property type="match status" value="1"/>
</dbReference>
<protein>
    <submittedName>
        <fullName evidence="6">PSME3-interacting protein isoform X1</fullName>
    </submittedName>
</protein>
<name>A0A7E6ER38_9MOLL</name>
<feature type="compositionally biased region" description="Basic and acidic residues" evidence="3">
    <location>
        <begin position="239"/>
        <end position="254"/>
    </location>
</feature>
<dbReference type="RefSeq" id="XP_036357252.1">
    <property type="nucleotide sequence ID" value="XM_036501359.1"/>
</dbReference>
<comment type="subcellular location">
    <subcellularLocation>
        <location evidence="1">Nucleus</location>
    </subcellularLocation>
</comment>
<feature type="region of interest" description="Disordered" evidence="3">
    <location>
        <begin position="212"/>
        <end position="254"/>
    </location>
</feature>
<feature type="region of interest" description="Disordered" evidence="3">
    <location>
        <begin position="164"/>
        <end position="188"/>
    </location>
</feature>
<gene>
    <name evidence="6" type="primary">LOC115209785</name>
</gene>
<keyword evidence="2" id="KW-0539">Nucleus</keyword>
<evidence type="ECO:0000313" key="6">
    <source>
        <dbReference type="RefSeq" id="XP_036357252.1"/>
    </source>
</evidence>
<dbReference type="GO" id="GO:0005634">
    <property type="term" value="C:nucleus"/>
    <property type="evidence" value="ECO:0007669"/>
    <property type="project" value="UniProtKB-SubCell"/>
</dbReference>
<feature type="compositionally biased region" description="Polar residues" evidence="3">
    <location>
        <begin position="1"/>
        <end position="24"/>
    </location>
</feature>
<dbReference type="Pfam" id="PF10187">
    <property type="entry name" value="FAM192A_Fyv6_N"/>
    <property type="match status" value="1"/>
</dbReference>
<feature type="compositionally biased region" description="Basic and acidic residues" evidence="3">
    <location>
        <begin position="26"/>
        <end position="47"/>
    </location>
</feature>
<feature type="compositionally biased region" description="Basic and acidic residues" evidence="3">
    <location>
        <begin position="59"/>
        <end position="85"/>
    </location>
</feature>